<name>A0A0A0BE91_9CELL</name>
<reference evidence="5 6" key="1">
    <citation type="submission" date="2013-10" db="EMBL/GenBank/DDBJ databases">
        <authorList>
            <person name="Wang G."/>
            <person name="Zhuang W."/>
        </authorList>
    </citation>
    <scope>NUCLEOTIDE SEQUENCE [LARGE SCALE GENOMIC DNA]</scope>
    <source>
        <strain evidence="5 6">DSM 20118</strain>
    </source>
</reference>
<evidence type="ECO:0000313" key="5">
    <source>
        <dbReference type="EMBL" id="KGM03666.1"/>
    </source>
</evidence>
<dbReference type="Pfam" id="PF07228">
    <property type="entry name" value="SpoIIE"/>
    <property type="match status" value="1"/>
</dbReference>
<feature type="transmembrane region" description="Helical" evidence="3">
    <location>
        <begin position="90"/>
        <end position="123"/>
    </location>
</feature>
<dbReference type="PANTHER" id="PTHR43156:SF2">
    <property type="entry name" value="STAGE II SPORULATION PROTEIN E"/>
    <property type="match status" value="1"/>
</dbReference>
<dbReference type="PANTHER" id="PTHR43156">
    <property type="entry name" value="STAGE II SPORULATION PROTEIN E-RELATED"/>
    <property type="match status" value="1"/>
</dbReference>
<sequence length="397" mass="41573">MAPSSAGPAAQVTSISGRACLSPTGRRGYPHDVTTSGAPVRGRTPLRARVAGLQRRFGLQSQVVLTAVLAGLSVLIVLGALAYPDWVPPATFLLLLLVSAFLLRLGGMVVLCAFVLAEIVLLWSSGLRTLVPGVLVVLAISVVAVLSFARARARLGLQGAPGELMLVDLRDRLAAHGRIPPLPPGWRVDTALRSAHAEAFSGDFMVATKRERGDQLEIVLVDVSGKGQDAGVRSLLLSGAFGGLLGSMPRTEFLAAANEYLLSQAWEEGFATAVHLAVHLGTGEYWIASAGHPPAVHLHAGSGRIDVVDTVGSPALGVVGAVTYTARSGRLDHGDVLLLYTDGLVEMPGYDLDLGIDRLMGAAEQLLATRRGGAEAVLAEVRAGENDDRALVLVHRD</sequence>
<dbReference type="GO" id="GO:0016791">
    <property type="term" value="F:phosphatase activity"/>
    <property type="evidence" value="ECO:0007669"/>
    <property type="project" value="TreeGrafter"/>
</dbReference>
<accession>A0A0A0BE91</accession>
<organism evidence="5 6">
    <name type="scientific">Cellulomonas cellasea DSM 20118</name>
    <dbReference type="NCBI Taxonomy" id="1408250"/>
    <lineage>
        <taxon>Bacteria</taxon>
        <taxon>Bacillati</taxon>
        <taxon>Actinomycetota</taxon>
        <taxon>Actinomycetes</taxon>
        <taxon>Micrococcales</taxon>
        <taxon>Cellulomonadaceae</taxon>
        <taxon>Cellulomonas</taxon>
    </lineage>
</organism>
<feature type="transmembrane region" description="Helical" evidence="3">
    <location>
        <begin position="63"/>
        <end position="84"/>
    </location>
</feature>
<dbReference type="AlphaFoldDB" id="A0A0A0BE91"/>
<gene>
    <name evidence="5" type="ORF">Q760_16840</name>
</gene>
<dbReference type="InterPro" id="IPR001932">
    <property type="entry name" value="PPM-type_phosphatase-like_dom"/>
</dbReference>
<keyword evidence="3" id="KW-0472">Membrane</keyword>
<evidence type="ECO:0000256" key="2">
    <source>
        <dbReference type="SAM" id="MobiDB-lite"/>
    </source>
</evidence>
<dbReference type="Proteomes" id="UP000029833">
    <property type="component" value="Unassembled WGS sequence"/>
</dbReference>
<keyword evidence="6" id="KW-1185">Reference proteome</keyword>
<keyword evidence="3" id="KW-1133">Transmembrane helix</keyword>
<evidence type="ECO:0000313" key="6">
    <source>
        <dbReference type="Proteomes" id="UP000029833"/>
    </source>
</evidence>
<dbReference type="EMBL" id="AXNT01000008">
    <property type="protein sequence ID" value="KGM03666.1"/>
    <property type="molecule type" value="Genomic_DNA"/>
</dbReference>
<proteinExistence type="predicted"/>
<dbReference type="InterPro" id="IPR036457">
    <property type="entry name" value="PPM-type-like_dom_sf"/>
</dbReference>
<comment type="caution">
    <text evidence="5">The sequence shown here is derived from an EMBL/GenBank/DDBJ whole genome shotgun (WGS) entry which is preliminary data.</text>
</comment>
<evidence type="ECO:0000259" key="4">
    <source>
        <dbReference type="SMART" id="SM00331"/>
    </source>
</evidence>
<evidence type="ECO:0000256" key="3">
    <source>
        <dbReference type="SAM" id="Phobius"/>
    </source>
</evidence>
<dbReference type="SUPFAM" id="SSF81606">
    <property type="entry name" value="PP2C-like"/>
    <property type="match status" value="1"/>
</dbReference>
<feature type="transmembrane region" description="Helical" evidence="3">
    <location>
        <begin position="130"/>
        <end position="149"/>
    </location>
</feature>
<dbReference type="SMART" id="SM00331">
    <property type="entry name" value="PP2C_SIG"/>
    <property type="match status" value="1"/>
</dbReference>
<dbReference type="InterPro" id="IPR052016">
    <property type="entry name" value="Bact_Sigma-Reg"/>
</dbReference>
<keyword evidence="3" id="KW-0812">Transmembrane</keyword>
<keyword evidence="1" id="KW-0378">Hydrolase</keyword>
<feature type="domain" description="PPM-type phosphatase" evidence="4">
    <location>
        <begin position="188"/>
        <end position="396"/>
    </location>
</feature>
<dbReference type="STRING" id="1408250.Q760_16840"/>
<dbReference type="Gene3D" id="3.60.40.10">
    <property type="entry name" value="PPM-type phosphatase domain"/>
    <property type="match status" value="1"/>
</dbReference>
<protein>
    <submittedName>
        <fullName evidence="5">Serine/threonine phosphatase</fullName>
    </submittedName>
</protein>
<feature type="region of interest" description="Disordered" evidence="2">
    <location>
        <begin position="19"/>
        <end position="40"/>
    </location>
</feature>
<evidence type="ECO:0000256" key="1">
    <source>
        <dbReference type="ARBA" id="ARBA00022801"/>
    </source>
</evidence>